<evidence type="ECO:0000313" key="1">
    <source>
        <dbReference type="EMBL" id="PKI79625.1"/>
    </source>
</evidence>
<dbReference type="AlphaFoldDB" id="A0A2N1IZ95"/>
<comment type="caution">
    <text evidence="1">The sequence shown here is derived from an EMBL/GenBank/DDBJ whole genome shotgun (WGS) entry which is preliminary data.</text>
</comment>
<dbReference type="Proteomes" id="UP000233248">
    <property type="component" value="Unassembled WGS sequence"/>
</dbReference>
<feature type="non-terminal residue" evidence="1">
    <location>
        <position position="162"/>
    </location>
</feature>
<name>A0A2N1IZ95_9BACT</name>
<reference evidence="1 2" key="1">
    <citation type="submission" date="2017-09" db="EMBL/GenBank/DDBJ databases">
        <title>Genomics of the genus Arcobacter.</title>
        <authorList>
            <person name="Perez-Cataluna A."/>
            <person name="Figueras M.J."/>
            <person name="Salas-Masso N."/>
        </authorList>
    </citation>
    <scope>NUCLEOTIDE SEQUENCE [LARGE SCALE GENOMIC DNA]</scope>
    <source>
        <strain evidence="1 2">DSM 18005</strain>
    </source>
</reference>
<accession>A0A2N1IZ95</accession>
<evidence type="ECO:0000313" key="2">
    <source>
        <dbReference type="Proteomes" id="UP000233248"/>
    </source>
</evidence>
<sequence>MINMEKVTKIYSYEFNWAQIVSSFENATPQYIEVSNNKGDFAYFQYLKRDISNEIAELEKNKYFDIITPFDYGAFYYTNKEILEKLLKEFCKRCINENIISAFFRFNPLIKQDWNIINKYIDVKPIQEHIYIDLNEEYLNNFSKRKLRNIKKAQSLNPEFIS</sequence>
<protein>
    <submittedName>
        <fullName evidence="1">Uncharacterized protein</fullName>
    </submittedName>
</protein>
<organism evidence="1 2">
    <name type="scientific">Malaciobacter halophilus</name>
    <dbReference type="NCBI Taxonomy" id="197482"/>
    <lineage>
        <taxon>Bacteria</taxon>
        <taxon>Pseudomonadati</taxon>
        <taxon>Campylobacterota</taxon>
        <taxon>Epsilonproteobacteria</taxon>
        <taxon>Campylobacterales</taxon>
        <taxon>Arcobacteraceae</taxon>
        <taxon>Malaciobacter</taxon>
    </lineage>
</organism>
<proteinExistence type="predicted"/>
<dbReference type="EMBL" id="NXIF01000096">
    <property type="protein sequence ID" value="PKI79625.1"/>
    <property type="molecule type" value="Genomic_DNA"/>
</dbReference>
<gene>
    <name evidence="1" type="ORF">CP960_13525</name>
</gene>
<keyword evidence="2" id="KW-1185">Reference proteome</keyword>